<comment type="similarity">
    <text evidence="2 7">Belongs to the CTL (choline transporter-like) family.</text>
</comment>
<keyword evidence="4 7" id="KW-1133">Transmembrane helix</keyword>
<keyword evidence="3 7" id="KW-0812">Transmembrane</keyword>
<dbReference type="Pfam" id="PF04515">
    <property type="entry name" value="Choline_transpo"/>
    <property type="match status" value="1"/>
</dbReference>
<evidence type="ECO:0000256" key="4">
    <source>
        <dbReference type="ARBA" id="ARBA00022989"/>
    </source>
</evidence>
<evidence type="ECO:0000256" key="8">
    <source>
        <dbReference type="SAM" id="MobiDB-lite"/>
    </source>
</evidence>
<dbReference type="InterPro" id="IPR007603">
    <property type="entry name" value="Choline_transptr-like"/>
</dbReference>
<dbReference type="Proteomes" id="UP001146793">
    <property type="component" value="Unassembled WGS sequence"/>
</dbReference>
<sequence>MKILSAKVDSSFEYDDDFRGPLDQRKCQDLFWLILFILFWLGMGFVAYLGFTQGEPKRLYYPRDWKGSYCGFDMTPIKDTLKTKYPNLTDPEMDWDKQFPNLENKKLVFFPAENMDHEFCVKECPKKGELSMSCVLTTENKTTSYIDDQEYCTYKSESYVKRCFPDTGSSKQTTEEKETEEEVSKNWENAGKISQILGDLVQAWYIILAAPFAAFILSFVWLGLMKRFSAFMVWFTICAYFVVVGAITYYFYLQYKTSKEKYESDQSIEGDNTNSKVFMYFYFISGGIFVISFLLVIFLRGRIRLAIQIVKEAAKAIQASKRIVLFPVITFLALACLYAWWVPVGIFMMAAGNPELKKKTNDGEDYWKLDYENDTRTNYATIYHLFGLFWTNAWIMAITQATVAGTIAQWYWTRDKENLPNGPVKTSFKRILRYHLGSLAFGSFILAFIQIIRFLMERLKRRVQRVTKDNRFVRYLLYLANYFLRCLELWIKFINQNAYIMIAVYGESFCKSTRRAWFLIHRNILRLMVVNVIGDFLLFLGKVVIAFLTMGGALALCMQNENMTFYVIPAVLCGLFGYLVAGAFMGVFEMSIDTILLCFCEDCERHDGSTEEKEPYASQELIQFMDTHNQTGKQKNKKKKKNDTSTDDDDITLSEKKSISEESESDESD</sequence>
<evidence type="ECO:0000256" key="3">
    <source>
        <dbReference type="ARBA" id="ARBA00022692"/>
    </source>
</evidence>
<evidence type="ECO:0000256" key="2">
    <source>
        <dbReference type="ARBA" id="ARBA00007168"/>
    </source>
</evidence>
<evidence type="ECO:0000313" key="9">
    <source>
        <dbReference type="EMBL" id="KAJ3450108.1"/>
    </source>
</evidence>
<comment type="caution">
    <text evidence="9">The sequence shown here is derived from an EMBL/GenBank/DDBJ whole genome shotgun (WGS) entry which is preliminary data.</text>
</comment>
<feature type="transmembrane region" description="Helical" evidence="7">
    <location>
        <begin position="203"/>
        <end position="224"/>
    </location>
</feature>
<organism evidence="9 10">
    <name type="scientific">Anaeramoeba flamelloides</name>
    <dbReference type="NCBI Taxonomy" id="1746091"/>
    <lineage>
        <taxon>Eukaryota</taxon>
        <taxon>Metamonada</taxon>
        <taxon>Anaeramoebidae</taxon>
        <taxon>Anaeramoeba</taxon>
    </lineage>
</organism>
<gene>
    <name evidence="9" type="ORF">M0812_06273</name>
</gene>
<feature type="transmembrane region" description="Helical" evidence="7">
    <location>
        <begin position="393"/>
        <end position="412"/>
    </location>
</feature>
<dbReference type="AlphaFoldDB" id="A0AAV8AC72"/>
<proteinExistence type="inferred from homology"/>
<evidence type="ECO:0000256" key="1">
    <source>
        <dbReference type="ARBA" id="ARBA00004141"/>
    </source>
</evidence>
<dbReference type="EMBL" id="JANTQA010000012">
    <property type="protein sequence ID" value="KAJ3450108.1"/>
    <property type="molecule type" value="Genomic_DNA"/>
</dbReference>
<reference evidence="9" key="1">
    <citation type="submission" date="2022-08" db="EMBL/GenBank/DDBJ databases">
        <title>Novel sulphate-reducing endosymbionts in the free-living metamonad Anaeramoeba.</title>
        <authorList>
            <person name="Jerlstrom-Hultqvist J."/>
            <person name="Cepicka I."/>
            <person name="Gallot-Lavallee L."/>
            <person name="Salas-Leiva D."/>
            <person name="Curtis B.A."/>
            <person name="Zahonova K."/>
            <person name="Pipaliya S."/>
            <person name="Dacks J."/>
            <person name="Roger A.J."/>
        </authorList>
    </citation>
    <scope>NUCLEOTIDE SEQUENCE</scope>
    <source>
        <strain evidence="9">Busselton2</strain>
    </source>
</reference>
<evidence type="ECO:0000256" key="5">
    <source>
        <dbReference type="ARBA" id="ARBA00023136"/>
    </source>
</evidence>
<feature type="transmembrane region" description="Helical" evidence="7">
    <location>
        <begin position="432"/>
        <end position="452"/>
    </location>
</feature>
<dbReference type="GO" id="GO:0005886">
    <property type="term" value="C:plasma membrane"/>
    <property type="evidence" value="ECO:0007669"/>
    <property type="project" value="UniProtKB-SubCell"/>
</dbReference>
<comment type="subcellular location">
    <subcellularLocation>
        <location evidence="7">Cell membrane</location>
        <topology evidence="7">Multi-pass membrane protein</topology>
    </subcellularLocation>
    <subcellularLocation>
        <location evidence="1">Membrane</location>
        <topology evidence="1">Multi-pass membrane protein</topology>
    </subcellularLocation>
</comment>
<dbReference type="GO" id="GO:0022857">
    <property type="term" value="F:transmembrane transporter activity"/>
    <property type="evidence" value="ECO:0007669"/>
    <property type="project" value="UniProtKB-UniRule"/>
</dbReference>
<evidence type="ECO:0000256" key="7">
    <source>
        <dbReference type="RuleBase" id="RU368066"/>
    </source>
</evidence>
<protein>
    <recommendedName>
        <fullName evidence="7">Choline transporter-like protein</fullName>
    </recommendedName>
</protein>
<feature type="transmembrane region" description="Helical" evidence="7">
    <location>
        <begin position="322"/>
        <end position="341"/>
    </location>
</feature>
<evidence type="ECO:0000313" key="10">
    <source>
        <dbReference type="Proteomes" id="UP001146793"/>
    </source>
</evidence>
<feature type="transmembrane region" description="Helical" evidence="7">
    <location>
        <begin position="30"/>
        <end position="51"/>
    </location>
</feature>
<feature type="region of interest" description="Disordered" evidence="8">
    <location>
        <begin position="627"/>
        <end position="669"/>
    </location>
</feature>
<feature type="transmembrane region" description="Helical" evidence="7">
    <location>
        <begin position="231"/>
        <end position="252"/>
    </location>
</feature>
<keyword evidence="6" id="KW-0325">Glycoprotein</keyword>
<accession>A0AAV8AC72</accession>
<dbReference type="PANTHER" id="PTHR12385:SF14">
    <property type="entry name" value="CHOLINE TRANSPORTER-LIKE 2"/>
    <property type="match status" value="1"/>
</dbReference>
<dbReference type="PANTHER" id="PTHR12385">
    <property type="entry name" value="CHOLINE TRANSPORTER-LIKE (SLC FAMILY 44)"/>
    <property type="match status" value="1"/>
</dbReference>
<name>A0AAV8AC72_9EUKA</name>
<comment type="function">
    <text evidence="7">Choline transporter.</text>
</comment>
<evidence type="ECO:0000256" key="6">
    <source>
        <dbReference type="ARBA" id="ARBA00023180"/>
    </source>
</evidence>
<feature type="transmembrane region" description="Helical" evidence="7">
    <location>
        <begin position="279"/>
        <end position="301"/>
    </location>
</feature>
<feature type="transmembrane region" description="Helical" evidence="7">
    <location>
        <begin position="565"/>
        <end position="588"/>
    </location>
</feature>
<keyword evidence="5 7" id="KW-0472">Membrane</keyword>